<name>A0ABP0UQF9_9BRYO</name>
<dbReference type="EMBL" id="OZ019897">
    <property type="protein sequence ID" value="CAK9226800.1"/>
    <property type="molecule type" value="Genomic_DNA"/>
</dbReference>
<protein>
    <submittedName>
        <fullName evidence="1">Uncharacterized protein</fullName>
    </submittedName>
</protein>
<gene>
    <name evidence="1" type="ORF">CSSPTR1EN2_LOCUS18420</name>
</gene>
<proteinExistence type="predicted"/>
<accession>A0ABP0UQF9</accession>
<evidence type="ECO:0000313" key="2">
    <source>
        <dbReference type="Proteomes" id="UP001497512"/>
    </source>
</evidence>
<dbReference type="Proteomes" id="UP001497512">
    <property type="component" value="Chromosome 5"/>
</dbReference>
<evidence type="ECO:0000313" key="1">
    <source>
        <dbReference type="EMBL" id="CAK9226800.1"/>
    </source>
</evidence>
<sequence length="72" mass="8046">MPMSWMQALVTYHKALKQNPESAEVAGKVNRSTVIFSSLLKFVDLQNHCQSGACRSGAYYLSRLVEHLGHLP</sequence>
<reference evidence="1" key="1">
    <citation type="submission" date="2024-02" db="EMBL/GenBank/DDBJ databases">
        <authorList>
            <consortium name="ELIXIR-Norway"/>
            <consortium name="Elixir Norway"/>
        </authorList>
    </citation>
    <scope>NUCLEOTIDE SEQUENCE</scope>
</reference>
<organism evidence="1 2">
    <name type="scientific">Sphagnum troendelagicum</name>
    <dbReference type="NCBI Taxonomy" id="128251"/>
    <lineage>
        <taxon>Eukaryota</taxon>
        <taxon>Viridiplantae</taxon>
        <taxon>Streptophyta</taxon>
        <taxon>Embryophyta</taxon>
        <taxon>Bryophyta</taxon>
        <taxon>Sphagnophytina</taxon>
        <taxon>Sphagnopsida</taxon>
        <taxon>Sphagnales</taxon>
        <taxon>Sphagnaceae</taxon>
        <taxon>Sphagnum</taxon>
    </lineage>
</organism>
<keyword evidence="2" id="KW-1185">Reference proteome</keyword>